<keyword evidence="1 3" id="KW-0597">Phosphoprotein</keyword>
<dbReference type="SUPFAM" id="SSF52172">
    <property type="entry name" value="CheY-like"/>
    <property type="match status" value="1"/>
</dbReference>
<dbReference type="EMBL" id="JBITYG010000002">
    <property type="protein sequence ID" value="MFI9100626.1"/>
    <property type="molecule type" value="Genomic_DNA"/>
</dbReference>
<dbReference type="SMART" id="SM00421">
    <property type="entry name" value="HTH_LUXR"/>
    <property type="match status" value="1"/>
</dbReference>
<feature type="modified residue" description="4-aspartylphosphate" evidence="3">
    <location>
        <position position="80"/>
    </location>
</feature>
<dbReference type="InterPro" id="IPR039420">
    <property type="entry name" value="WalR-like"/>
</dbReference>
<evidence type="ECO:0000313" key="7">
    <source>
        <dbReference type="Proteomes" id="UP001614394"/>
    </source>
</evidence>
<dbReference type="Proteomes" id="UP001614394">
    <property type="component" value="Unassembled WGS sequence"/>
</dbReference>
<dbReference type="PRINTS" id="PR00038">
    <property type="entry name" value="HTHLUXR"/>
</dbReference>
<dbReference type="InterPro" id="IPR058245">
    <property type="entry name" value="NreC/VraR/RcsB-like_REC"/>
</dbReference>
<dbReference type="InterPro" id="IPR011006">
    <property type="entry name" value="CheY-like_superfamily"/>
</dbReference>
<dbReference type="InterPro" id="IPR016032">
    <property type="entry name" value="Sig_transdc_resp-reg_C-effctor"/>
</dbReference>
<name>A0ABW8C2H2_9ACTN</name>
<dbReference type="PANTHER" id="PTHR43214:SF42">
    <property type="entry name" value="TRANSCRIPTIONAL REGULATORY PROTEIN DESR"/>
    <property type="match status" value="1"/>
</dbReference>
<evidence type="ECO:0000256" key="2">
    <source>
        <dbReference type="ARBA" id="ARBA00023125"/>
    </source>
</evidence>
<feature type="domain" description="Response regulatory" evidence="5">
    <location>
        <begin position="29"/>
        <end position="145"/>
    </location>
</feature>
<dbReference type="Gene3D" id="3.40.50.2300">
    <property type="match status" value="1"/>
</dbReference>
<dbReference type="SUPFAM" id="SSF46894">
    <property type="entry name" value="C-terminal effector domain of the bipartite response regulators"/>
    <property type="match status" value="1"/>
</dbReference>
<accession>A0ABW8C2H2</accession>
<dbReference type="InterPro" id="IPR001789">
    <property type="entry name" value="Sig_transdc_resp-reg_receiver"/>
</dbReference>
<comment type="caution">
    <text evidence="6">The sequence shown here is derived from an EMBL/GenBank/DDBJ whole genome shotgun (WGS) entry which is preliminary data.</text>
</comment>
<dbReference type="CDD" id="cd06170">
    <property type="entry name" value="LuxR_C_like"/>
    <property type="match status" value="1"/>
</dbReference>
<evidence type="ECO:0000256" key="1">
    <source>
        <dbReference type="ARBA" id="ARBA00022553"/>
    </source>
</evidence>
<dbReference type="PROSITE" id="PS50043">
    <property type="entry name" value="HTH_LUXR_2"/>
    <property type="match status" value="1"/>
</dbReference>
<dbReference type="SMART" id="SM00448">
    <property type="entry name" value="REC"/>
    <property type="match status" value="1"/>
</dbReference>
<dbReference type="RefSeq" id="WP_399646024.1">
    <property type="nucleotide sequence ID" value="NZ_JBITYG010000002.1"/>
</dbReference>
<evidence type="ECO:0000256" key="3">
    <source>
        <dbReference type="PROSITE-ProRule" id="PRU00169"/>
    </source>
</evidence>
<proteinExistence type="predicted"/>
<organism evidence="6 7">
    <name type="scientific">Streptomyces fildesensis</name>
    <dbReference type="NCBI Taxonomy" id="375757"/>
    <lineage>
        <taxon>Bacteria</taxon>
        <taxon>Bacillati</taxon>
        <taxon>Actinomycetota</taxon>
        <taxon>Actinomycetes</taxon>
        <taxon>Kitasatosporales</taxon>
        <taxon>Streptomycetaceae</taxon>
        <taxon>Streptomyces</taxon>
    </lineage>
</organism>
<sequence length="227" mass="24103">MTTALDRPQDLPPTLTMAAATTAVTTTTSILLADGHHLFRSGLSALLDREPDLSVCSEACDAESAVAQATGDRPDIAVVDLEVPGAGGLRTAELIRSLSPRTAVLLLGAAPRADEVQRAYADGVHGMLRKDVRPERLISTVRELAAGRRVFDPELVLVAIRPGPDTPTRRELAVLRLVAAGSTIGEVANQLSLSPGTVRNYVSSAIARTGARNRCDAIRIARENDWL</sequence>
<dbReference type="CDD" id="cd17535">
    <property type="entry name" value="REC_NarL-like"/>
    <property type="match status" value="1"/>
</dbReference>
<reference evidence="6 7" key="1">
    <citation type="submission" date="2024-10" db="EMBL/GenBank/DDBJ databases">
        <title>The Natural Products Discovery Center: Release of the First 8490 Sequenced Strains for Exploring Actinobacteria Biosynthetic Diversity.</title>
        <authorList>
            <person name="Kalkreuter E."/>
            <person name="Kautsar S.A."/>
            <person name="Yang D."/>
            <person name="Bader C.D."/>
            <person name="Teijaro C.N."/>
            <person name="Fluegel L."/>
            <person name="Davis C.M."/>
            <person name="Simpson J.R."/>
            <person name="Lauterbach L."/>
            <person name="Steele A.D."/>
            <person name="Gui C."/>
            <person name="Meng S."/>
            <person name="Li G."/>
            <person name="Viehrig K."/>
            <person name="Ye F."/>
            <person name="Su P."/>
            <person name="Kiefer A.F."/>
            <person name="Nichols A."/>
            <person name="Cepeda A.J."/>
            <person name="Yan W."/>
            <person name="Fan B."/>
            <person name="Jiang Y."/>
            <person name="Adhikari A."/>
            <person name="Zheng C.-J."/>
            <person name="Schuster L."/>
            <person name="Cowan T.M."/>
            <person name="Smanski M.J."/>
            <person name="Chevrette M.G."/>
            <person name="De Carvalho L.P.S."/>
            <person name="Shen B."/>
        </authorList>
    </citation>
    <scope>NUCLEOTIDE SEQUENCE [LARGE SCALE GENOMIC DNA]</scope>
    <source>
        <strain evidence="6 7">NPDC053399</strain>
    </source>
</reference>
<protein>
    <submittedName>
        <fullName evidence="6">Response regulator transcription factor</fullName>
    </submittedName>
</protein>
<dbReference type="Pfam" id="PF00196">
    <property type="entry name" value="GerE"/>
    <property type="match status" value="1"/>
</dbReference>
<dbReference type="InterPro" id="IPR000792">
    <property type="entry name" value="Tscrpt_reg_LuxR_C"/>
</dbReference>
<gene>
    <name evidence="6" type="ORF">ACIGXA_08865</name>
</gene>
<dbReference type="Pfam" id="PF00072">
    <property type="entry name" value="Response_reg"/>
    <property type="match status" value="1"/>
</dbReference>
<evidence type="ECO:0000259" key="5">
    <source>
        <dbReference type="PROSITE" id="PS50110"/>
    </source>
</evidence>
<keyword evidence="7" id="KW-1185">Reference proteome</keyword>
<dbReference type="PROSITE" id="PS50110">
    <property type="entry name" value="RESPONSE_REGULATORY"/>
    <property type="match status" value="1"/>
</dbReference>
<keyword evidence="2" id="KW-0238">DNA-binding</keyword>
<dbReference type="PANTHER" id="PTHR43214">
    <property type="entry name" value="TWO-COMPONENT RESPONSE REGULATOR"/>
    <property type="match status" value="1"/>
</dbReference>
<evidence type="ECO:0000313" key="6">
    <source>
        <dbReference type="EMBL" id="MFI9100626.1"/>
    </source>
</evidence>
<feature type="domain" description="HTH luxR-type" evidence="4">
    <location>
        <begin position="160"/>
        <end position="225"/>
    </location>
</feature>
<evidence type="ECO:0000259" key="4">
    <source>
        <dbReference type="PROSITE" id="PS50043"/>
    </source>
</evidence>